<dbReference type="RefSeq" id="WP_163298349.1">
    <property type="nucleotide sequence ID" value="NZ_JAAGRR010000040.1"/>
</dbReference>
<dbReference type="AlphaFoldDB" id="A0A6N9TUM5"/>
<organism evidence="2 3">
    <name type="scientific">Dissulfurirhabdus thermomarina</name>
    <dbReference type="NCBI Taxonomy" id="1765737"/>
    <lineage>
        <taxon>Bacteria</taxon>
        <taxon>Deltaproteobacteria</taxon>
        <taxon>Dissulfurirhabdaceae</taxon>
        <taxon>Dissulfurirhabdus</taxon>
    </lineage>
</organism>
<sequence>MGERRKSWREIDKMRDRGGGRGRRRDDRSALERALYDRKLRDQYLKEAERLFQGPKGRPEHGRDLQAVHEAYGTPKFQAAARHYLETYGLPDEWGTLLLFLDLEGAADVVAQAIEALCSLAPEKGPVERKGLEGKLRVLAMTSPEPEVQEAAEAALEDLG</sequence>
<feature type="region of interest" description="Disordered" evidence="1">
    <location>
        <begin position="1"/>
        <end position="28"/>
    </location>
</feature>
<protein>
    <recommendedName>
        <fullName evidence="4">HEAT repeat domain-containing protein</fullName>
    </recommendedName>
</protein>
<keyword evidence="3" id="KW-1185">Reference proteome</keyword>
<dbReference type="EMBL" id="JAAGRR010000040">
    <property type="protein sequence ID" value="NDY42206.1"/>
    <property type="molecule type" value="Genomic_DNA"/>
</dbReference>
<name>A0A6N9TUM5_DISTH</name>
<evidence type="ECO:0008006" key="4">
    <source>
        <dbReference type="Google" id="ProtNLM"/>
    </source>
</evidence>
<evidence type="ECO:0000313" key="3">
    <source>
        <dbReference type="Proteomes" id="UP000469346"/>
    </source>
</evidence>
<accession>A0A6N9TUM5</accession>
<dbReference type="Proteomes" id="UP000469346">
    <property type="component" value="Unassembled WGS sequence"/>
</dbReference>
<evidence type="ECO:0000256" key="1">
    <source>
        <dbReference type="SAM" id="MobiDB-lite"/>
    </source>
</evidence>
<evidence type="ECO:0000313" key="2">
    <source>
        <dbReference type="EMBL" id="NDY42206.1"/>
    </source>
</evidence>
<reference evidence="2 3" key="1">
    <citation type="submission" date="2020-02" db="EMBL/GenBank/DDBJ databases">
        <title>Comparative genomics of sulfur disproportionating microorganisms.</title>
        <authorList>
            <person name="Ward L.M."/>
            <person name="Bertran E."/>
            <person name="Johnston D.T."/>
        </authorList>
    </citation>
    <scope>NUCLEOTIDE SEQUENCE [LARGE SCALE GENOMIC DNA]</scope>
    <source>
        <strain evidence="2 3">DSM 100025</strain>
    </source>
</reference>
<comment type="caution">
    <text evidence="2">The sequence shown here is derived from an EMBL/GenBank/DDBJ whole genome shotgun (WGS) entry which is preliminary data.</text>
</comment>
<proteinExistence type="predicted"/>
<gene>
    <name evidence="2" type="ORF">G3N55_05015</name>
</gene>